<evidence type="ECO:0000313" key="16">
    <source>
        <dbReference type="EMBL" id="JAC82246.1"/>
    </source>
</evidence>
<feature type="region of interest" description="Disordered" evidence="13">
    <location>
        <begin position="129"/>
        <end position="158"/>
    </location>
</feature>
<dbReference type="InterPro" id="IPR028325">
    <property type="entry name" value="VG_K_chnl"/>
</dbReference>
<dbReference type="PANTHER" id="PTHR11537">
    <property type="entry name" value="VOLTAGE-GATED POTASSIUM CHANNEL"/>
    <property type="match status" value="1"/>
</dbReference>
<evidence type="ECO:0000256" key="5">
    <source>
        <dbReference type="ARBA" id="ARBA00022826"/>
    </source>
</evidence>
<dbReference type="AlphaFoldDB" id="A0A061SHP1"/>
<keyword evidence="4 14" id="KW-0812">Transmembrane</keyword>
<dbReference type="PRINTS" id="PR00169">
    <property type="entry name" value="KCHANNEL"/>
</dbReference>
<evidence type="ECO:0000259" key="15">
    <source>
        <dbReference type="Pfam" id="PF00520"/>
    </source>
</evidence>
<evidence type="ECO:0000256" key="4">
    <source>
        <dbReference type="ARBA" id="ARBA00022692"/>
    </source>
</evidence>
<evidence type="ECO:0000256" key="6">
    <source>
        <dbReference type="ARBA" id="ARBA00022882"/>
    </source>
</evidence>
<feature type="region of interest" description="Disordered" evidence="13">
    <location>
        <begin position="672"/>
        <end position="699"/>
    </location>
</feature>
<feature type="compositionally biased region" description="Polar residues" evidence="13">
    <location>
        <begin position="683"/>
        <end position="699"/>
    </location>
</feature>
<feature type="coiled-coil region" evidence="12">
    <location>
        <begin position="625"/>
        <end position="659"/>
    </location>
</feature>
<dbReference type="InterPro" id="IPR027359">
    <property type="entry name" value="Volt_channel_dom_sf"/>
</dbReference>
<gene>
    <name evidence="16" type="primary">KCNC1</name>
    <name evidence="16" type="ORF">TSPGSL018_6153</name>
</gene>
<keyword evidence="12" id="KW-0175">Coiled coil</keyword>
<proteinExistence type="predicted"/>
<dbReference type="Gene3D" id="1.20.120.350">
    <property type="entry name" value="Voltage-gated potassium channels. Chain C"/>
    <property type="match status" value="1"/>
</dbReference>
<evidence type="ECO:0000256" key="2">
    <source>
        <dbReference type="ARBA" id="ARBA00022448"/>
    </source>
</evidence>
<dbReference type="GO" id="GO:0008076">
    <property type="term" value="C:voltage-gated potassium channel complex"/>
    <property type="evidence" value="ECO:0007669"/>
    <property type="project" value="InterPro"/>
</dbReference>
<accession>A0A061SHP1</accession>
<keyword evidence="2" id="KW-0813">Transport</keyword>
<keyword evidence="11" id="KW-0407">Ion channel</keyword>
<evidence type="ECO:0000256" key="3">
    <source>
        <dbReference type="ARBA" id="ARBA00022538"/>
    </source>
</evidence>
<feature type="region of interest" description="Disordered" evidence="13">
    <location>
        <begin position="24"/>
        <end position="90"/>
    </location>
</feature>
<feature type="compositionally biased region" description="Polar residues" evidence="13">
    <location>
        <begin position="43"/>
        <end position="53"/>
    </location>
</feature>
<sequence>MFNAFNSDDEYEDVFQAASRLDNTLRKSTSRPRSRGRSLSAKRFQTTTGTSTAVAPVRPEPEFSRTNGSFQQRISDHGRPSSRNRHRSTITGIHVPVMPVEVNPSEELNSPAMLSSTIVAGMTHYHRSLSGNRALDSRRTSPHVTDDSAPDQDSTPPRILNLGFGIGRRYSRMGKNFARAALEQSGTPFHDLNVKRGNKFPVFFAGGSVIVRAWATGAETVNSVKYLSLMAFGAFDSVSEENLIVSHLDPQLIEWPSTESFSARVGANTSLQEKPLYRGCIIEIRSPQWLEEIRHGRERVLYEAKLAPMTQWQRQTLWLHLLLNEPTSSRAASVYAYAMFAVIVVSTLTFCLETLPWYYEHNSNMNVWFFIEATCIAIFTVELALRFLVVPNKRQFFTSWLNIIDFVAIAPFFLEMSLQGAEIPGLSVLRVTRLTRVLRLLKHSQGHLKVLTRTLSESIKPMGSLIMLLGIAAILFGAVAYYAERGDFNRITGDWYRRVGLRCPVMCSDAPPGDAIDVVPRCEEIEGDVATVDFRAVRVSLPWDPASLAPNQTCVPILERSPFDSIPISIWWSVVTMTTLGYGDMVPISSAGKFIGFLCMLCGTLVIALPVTVIGQNFSTIYAHVQQMQKHEADARRRRRELAKQIEVANEQLNEYEAMTFRVISSNKRLSTVPEAGSHNGREASTSSGAQKDALSQSP</sequence>
<feature type="transmembrane region" description="Helical" evidence="14">
    <location>
        <begin position="334"/>
        <end position="355"/>
    </location>
</feature>
<reference evidence="16" key="1">
    <citation type="submission" date="2014-05" db="EMBL/GenBank/DDBJ databases">
        <title>The transcriptome of the halophilic microalga Tetraselmis sp. GSL018 isolated from the Great Salt Lake, Utah.</title>
        <authorList>
            <person name="Jinkerson R.E."/>
            <person name="D'Adamo S."/>
            <person name="Posewitz M.C."/>
        </authorList>
    </citation>
    <scope>NUCLEOTIDE SEQUENCE</scope>
    <source>
        <strain evidence="16">GSL018</strain>
    </source>
</reference>
<evidence type="ECO:0000256" key="7">
    <source>
        <dbReference type="ARBA" id="ARBA00022958"/>
    </source>
</evidence>
<evidence type="ECO:0000256" key="1">
    <source>
        <dbReference type="ARBA" id="ARBA00004141"/>
    </source>
</evidence>
<evidence type="ECO:0000256" key="10">
    <source>
        <dbReference type="ARBA" id="ARBA00023136"/>
    </source>
</evidence>
<comment type="subcellular location">
    <subcellularLocation>
        <location evidence="1">Membrane</location>
        <topology evidence="1">Multi-pass membrane protein</topology>
    </subcellularLocation>
</comment>
<feature type="transmembrane region" description="Helical" evidence="14">
    <location>
        <begin position="367"/>
        <end position="389"/>
    </location>
</feature>
<name>A0A061SHP1_9CHLO</name>
<keyword evidence="8 14" id="KW-1133">Transmembrane helix</keyword>
<keyword evidence="7" id="KW-0630">Potassium</keyword>
<dbReference type="EMBL" id="GBEZ01002845">
    <property type="protein sequence ID" value="JAC82246.1"/>
    <property type="molecule type" value="Transcribed_RNA"/>
</dbReference>
<feature type="transmembrane region" description="Helical" evidence="14">
    <location>
        <begin position="396"/>
        <end position="414"/>
    </location>
</feature>
<feature type="transmembrane region" description="Helical" evidence="14">
    <location>
        <begin position="594"/>
        <end position="614"/>
    </location>
</feature>
<keyword evidence="6" id="KW-0851">Voltage-gated channel</keyword>
<feature type="compositionally biased region" description="Polar residues" evidence="13">
    <location>
        <begin position="64"/>
        <end position="73"/>
    </location>
</feature>
<keyword evidence="3" id="KW-0633">Potassium transport</keyword>
<keyword evidence="10 14" id="KW-0472">Membrane</keyword>
<dbReference type="FunFam" id="1.20.120.350:FF:000091">
    <property type="entry name" value="Predicted protein"/>
    <property type="match status" value="1"/>
</dbReference>
<feature type="domain" description="Ion transport" evidence="15">
    <location>
        <begin position="333"/>
        <end position="624"/>
    </location>
</feature>
<dbReference type="GO" id="GO:0001508">
    <property type="term" value="P:action potential"/>
    <property type="evidence" value="ECO:0007669"/>
    <property type="project" value="TreeGrafter"/>
</dbReference>
<evidence type="ECO:0000256" key="8">
    <source>
        <dbReference type="ARBA" id="ARBA00022989"/>
    </source>
</evidence>
<feature type="transmembrane region" description="Helical" evidence="14">
    <location>
        <begin position="462"/>
        <end position="483"/>
    </location>
</feature>
<keyword evidence="9" id="KW-0406">Ion transport</keyword>
<dbReference type="Pfam" id="PF00520">
    <property type="entry name" value="Ion_trans"/>
    <property type="match status" value="1"/>
</dbReference>
<evidence type="ECO:0000256" key="13">
    <source>
        <dbReference type="SAM" id="MobiDB-lite"/>
    </source>
</evidence>
<protein>
    <submittedName>
        <fullName evidence="16">Potassium voltage-gated channel Shaw-related subfamily C member 1</fullName>
    </submittedName>
</protein>
<evidence type="ECO:0000256" key="14">
    <source>
        <dbReference type="SAM" id="Phobius"/>
    </source>
</evidence>
<organism evidence="16">
    <name type="scientific">Tetraselmis sp. GSL018</name>
    <dbReference type="NCBI Taxonomy" id="582737"/>
    <lineage>
        <taxon>Eukaryota</taxon>
        <taxon>Viridiplantae</taxon>
        <taxon>Chlorophyta</taxon>
        <taxon>core chlorophytes</taxon>
        <taxon>Chlorodendrophyceae</taxon>
        <taxon>Chlorodendrales</taxon>
        <taxon>Chlorodendraceae</taxon>
        <taxon>Tetraselmis</taxon>
    </lineage>
</organism>
<dbReference type="PANTHER" id="PTHR11537:SF113">
    <property type="entry name" value="POTASSIUM VOLTAGE-GATED CHANNEL PROTEIN SHAKER"/>
    <property type="match status" value="1"/>
</dbReference>
<evidence type="ECO:0000256" key="11">
    <source>
        <dbReference type="ARBA" id="ARBA00023303"/>
    </source>
</evidence>
<keyword evidence="5" id="KW-0631">Potassium channel</keyword>
<evidence type="ECO:0000256" key="12">
    <source>
        <dbReference type="SAM" id="Coils"/>
    </source>
</evidence>
<dbReference type="GO" id="GO:0005251">
    <property type="term" value="F:delayed rectifier potassium channel activity"/>
    <property type="evidence" value="ECO:0007669"/>
    <property type="project" value="TreeGrafter"/>
</dbReference>
<dbReference type="SUPFAM" id="SSF81324">
    <property type="entry name" value="Voltage-gated potassium channels"/>
    <property type="match status" value="1"/>
</dbReference>
<dbReference type="Gene3D" id="1.10.287.70">
    <property type="match status" value="1"/>
</dbReference>
<dbReference type="InterPro" id="IPR005821">
    <property type="entry name" value="Ion_trans_dom"/>
</dbReference>
<evidence type="ECO:0000256" key="9">
    <source>
        <dbReference type="ARBA" id="ARBA00023065"/>
    </source>
</evidence>